<evidence type="ECO:0000313" key="1">
    <source>
        <dbReference type="EMBL" id="TCG11677.1"/>
    </source>
</evidence>
<organism evidence="1 2">
    <name type="scientific">Mycoplasma todarodis</name>
    <dbReference type="NCBI Taxonomy" id="1937191"/>
    <lineage>
        <taxon>Bacteria</taxon>
        <taxon>Bacillati</taxon>
        <taxon>Mycoplasmatota</taxon>
        <taxon>Mollicutes</taxon>
        <taxon>Mycoplasmataceae</taxon>
        <taxon>Mycoplasma</taxon>
    </lineage>
</organism>
<evidence type="ECO:0000313" key="2">
    <source>
        <dbReference type="Proteomes" id="UP000291072"/>
    </source>
</evidence>
<keyword evidence="2" id="KW-1185">Reference proteome</keyword>
<protein>
    <submittedName>
        <fullName evidence="1">Uncharacterized protein</fullName>
    </submittedName>
</protein>
<dbReference type="EMBL" id="PSZP01000004">
    <property type="protein sequence ID" value="TCG11677.1"/>
    <property type="molecule type" value="Genomic_DNA"/>
</dbReference>
<dbReference type="AlphaFoldDB" id="A0A4R0XV27"/>
<gene>
    <name evidence="1" type="ORF">C4B25_01025</name>
</gene>
<dbReference type="OrthoDB" id="1649421at2"/>
<comment type="caution">
    <text evidence="1">The sequence shown here is derived from an EMBL/GenBank/DDBJ whole genome shotgun (WGS) entry which is preliminary data.</text>
</comment>
<proteinExistence type="predicted"/>
<dbReference type="Proteomes" id="UP000291072">
    <property type="component" value="Unassembled WGS sequence"/>
</dbReference>
<reference evidence="1 2" key="1">
    <citation type="submission" date="2018-02" db="EMBL/GenBank/DDBJ databases">
        <title>Mycoplasma marinum and Mycoplasma todarodis sp. nov., moderately halophilic and psychrotolerant mycoplasmas isolated from cephalopods.</title>
        <authorList>
            <person name="Viver T."/>
        </authorList>
    </citation>
    <scope>NUCLEOTIDE SEQUENCE [LARGE SCALE GENOMIC DNA]</scope>
    <source>
        <strain evidence="1 2">5H</strain>
    </source>
</reference>
<accession>A0A4R0XV27</accession>
<name>A0A4R0XV27_9MOLU</name>
<dbReference type="RefSeq" id="WP_131613206.1">
    <property type="nucleotide sequence ID" value="NZ_PSZP01000004.1"/>
</dbReference>
<sequence length="217" mass="25588">MEKGKFTNDIYVPIKKLEQMDSSISSFVKTYRTQFTSIISFEDMYAKMVETPELIKKRYAKNVEISHKLNIEAIDYDYITEIAKLIVSNKEAPISIPQNKKLYILKEFEEEGNDLTLVTNWLIKEIDSFFVKEKDVDLRRMIPELSKKDESFIKNYNERTKSYSIDDYIKHVSCSYETARSSLERLAKLELFIKDKQGKRFVFRPTEKLENIMKGGI</sequence>